<dbReference type="GO" id="GO:0030170">
    <property type="term" value="F:pyridoxal phosphate binding"/>
    <property type="evidence" value="ECO:0007669"/>
    <property type="project" value="InterPro"/>
</dbReference>
<dbReference type="InterPro" id="IPR015422">
    <property type="entry name" value="PyrdxlP-dep_Trfase_small"/>
</dbReference>
<evidence type="ECO:0000256" key="5">
    <source>
        <dbReference type="ARBA" id="ARBA00022898"/>
    </source>
</evidence>
<dbReference type="UniPathway" id="UPA00528">
    <property type="reaction ID" value="UER00586"/>
</dbReference>
<dbReference type="EMBL" id="JABELV010000100">
    <property type="protein sequence ID" value="KAG7531060.1"/>
    <property type="molecule type" value="Genomic_DNA"/>
</dbReference>
<keyword evidence="13" id="KW-1185">Reference proteome</keyword>
<evidence type="ECO:0000256" key="2">
    <source>
        <dbReference type="ARBA" id="ARBA00011738"/>
    </source>
</evidence>
<dbReference type="CDD" id="cd00609">
    <property type="entry name" value="AAT_like"/>
    <property type="match status" value="1"/>
</dbReference>
<evidence type="ECO:0000313" key="13">
    <source>
        <dbReference type="Proteomes" id="UP000812966"/>
    </source>
</evidence>
<comment type="similarity">
    <text evidence="6">Belongs to the class-I pyridoxal-phosphate-dependent aminotransferase family. Alanine aminotransferase subfamily.</text>
</comment>
<evidence type="ECO:0000256" key="8">
    <source>
        <dbReference type="ARBA" id="ARBA00078532"/>
    </source>
</evidence>
<evidence type="ECO:0000256" key="3">
    <source>
        <dbReference type="ARBA" id="ARBA00022576"/>
    </source>
</evidence>
<dbReference type="GO" id="GO:0042853">
    <property type="term" value="P:L-alanine catabolic process"/>
    <property type="evidence" value="ECO:0007669"/>
    <property type="project" value="UniProtKB-UniPathway"/>
</dbReference>
<name>A0A8K0JIM4_9TREE</name>
<dbReference type="PANTHER" id="PTHR11751">
    <property type="entry name" value="ALANINE AMINOTRANSFERASE"/>
    <property type="match status" value="1"/>
</dbReference>
<gene>
    <name evidence="12" type="ORF">FFLO_04615</name>
</gene>
<dbReference type="Gene3D" id="3.40.640.10">
    <property type="entry name" value="Type I PLP-dependent aspartate aminotransferase-like (Major domain)"/>
    <property type="match status" value="1"/>
</dbReference>
<dbReference type="AlphaFoldDB" id="A0A8K0JIM4"/>
<dbReference type="GO" id="GO:0008483">
    <property type="term" value="F:transaminase activity"/>
    <property type="evidence" value="ECO:0007669"/>
    <property type="project" value="UniProtKB-KW"/>
</dbReference>
<feature type="compositionally biased region" description="Basic and acidic residues" evidence="10">
    <location>
        <begin position="122"/>
        <end position="138"/>
    </location>
</feature>
<feature type="region of interest" description="Disordered" evidence="10">
    <location>
        <begin position="34"/>
        <end position="75"/>
    </location>
</feature>
<dbReference type="FunFam" id="1.10.287.1970:FF:000001">
    <property type="entry name" value="Alanine aminotransferase 2"/>
    <property type="match status" value="1"/>
</dbReference>
<reference evidence="12" key="1">
    <citation type="submission" date="2020-04" db="EMBL/GenBank/DDBJ databases">
        <title>Analysis of mating type loci in Filobasidium floriforme.</title>
        <authorList>
            <person name="Nowrousian M."/>
        </authorList>
    </citation>
    <scope>NUCLEOTIDE SEQUENCE</scope>
    <source>
        <strain evidence="12">CBS 6242</strain>
    </source>
</reference>
<feature type="compositionally biased region" description="Polar residues" evidence="10">
    <location>
        <begin position="34"/>
        <end position="51"/>
    </location>
</feature>
<dbReference type="InterPro" id="IPR015424">
    <property type="entry name" value="PyrdxlP-dep_Trfase"/>
</dbReference>
<dbReference type="Gene3D" id="1.10.287.1970">
    <property type="match status" value="1"/>
</dbReference>
<dbReference type="Proteomes" id="UP000812966">
    <property type="component" value="Unassembled WGS sequence"/>
</dbReference>
<dbReference type="Gene3D" id="3.90.1150.10">
    <property type="entry name" value="Aspartate Aminotransferase, domain 1"/>
    <property type="match status" value="1"/>
</dbReference>
<evidence type="ECO:0000259" key="11">
    <source>
        <dbReference type="Pfam" id="PF00155"/>
    </source>
</evidence>
<proteinExistence type="inferred from homology"/>
<accession>A0A8K0JIM4</accession>
<evidence type="ECO:0000256" key="1">
    <source>
        <dbReference type="ARBA" id="ARBA00001933"/>
    </source>
</evidence>
<evidence type="ECO:0000256" key="7">
    <source>
        <dbReference type="ARBA" id="ARBA00077894"/>
    </source>
</evidence>
<evidence type="ECO:0000313" key="12">
    <source>
        <dbReference type="EMBL" id="KAG7531060.1"/>
    </source>
</evidence>
<dbReference type="InterPro" id="IPR045088">
    <property type="entry name" value="ALAT1/2-like"/>
</dbReference>
<comment type="caution">
    <text evidence="12">The sequence shown here is derived from an EMBL/GenBank/DDBJ whole genome shotgun (WGS) entry which is preliminary data.</text>
</comment>
<dbReference type="SUPFAM" id="SSF53383">
    <property type="entry name" value="PLP-dependent transferases"/>
    <property type="match status" value="1"/>
</dbReference>
<comment type="subunit">
    <text evidence="2">Homodimer.</text>
</comment>
<keyword evidence="4" id="KW-0808">Transferase</keyword>
<organism evidence="12 13">
    <name type="scientific">Filobasidium floriforme</name>
    <dbReference type="NCBI Taxonomy" id="5210"/>
    <lineage>
        <taxon>Eukaryota</taxon>
        <taxon>Fungi</taxon>
        <taxon>Dikarya</taxon>
        <taxon>Basidiomycota</taxon>
        <taxon>Agaricomycotina</taxon>
        <taxon>Tremellomycetes</taxon>
        <taxon>Filobasidiales</taxon>
        <taxon>Filobasidiaceae</taxon>
        <taxon>Filobasidium</taxon>
    </lineage>
</organism>
<protein>
    <recommendedName>
        <fullName evidence="7">Glutamate pyruvate transaminase</fullName>
    </recommendedName>
    <alternativeName>
        <fullName evidence="8">Glutamic--alanine transaminase</fullName>
    </alternativeName>
    <alternativeName>
        <fullName evidence="9">Glutamic--pyruvic transaminase</fullName>
    </alternativeName>
</protein>
<evidence type="ECO:0000256" key="6">
    <source>
        <dbReference type="ARBA" id="ARBA00025785"/>
    </source>
</evidence>
<keyword evidence="5" id="KW-0663">Pyridoxal phosphate</keyword>
<dbReference type="FunFam" id="3.90.1150.10:FF:000151">
    <property type="entry name" value="Alanine aminotransferase 2"/>
    <property type="match status" value="1"/>
</dbReference>
<keyword evidence="3" id="KW-0032">Aminotransferase</keyword>
<evidence type="ECO:0000256" key="4">
    <source>
        <dbReference type="ARBA" id="ARBA00022679"/>
    </source>
</evidence>
<sequence length="586" mass="64392">MLLSTSTRINHLSRARNIRLPSSSSTATTISTTYRSLSTNNPINANANTMLTPPPTPKQPRSNLPGSNNTKPGRTLTLDTIHKSILNVEYAVRGELAIKADKYTQMLKSQRGGKDLGGMESRNGEKGEGKEKDGKEDLGEQLPFDKVVTANIGNPQQRGLDQKPITFWRQVISLLEYPDLLSHPLTPQIYPVDTIERAKKLYGEIGSVGAYTHSKGVKEIRERVAKFIERRDGFPSDPEHIFLTAGASAGVSQLLNVALSPGDGVLVPIPQYPLYTATLAALSCHPVPYQLQESSGWSLSQPVLQAAIDSVDRDKTPIKALVVINPGNPTGGCLEEKDMREIVRMCHDQGLVLMADEVYQTNIYYPETKPFVSFKKVLREMEREQDGENPITPGVVELISFHSLSKGVSGECGRRGGYFELVNIDEQVVDQIYKMASISLCPPVTGQVGVDLLVDPPKPGEPSYAQFEKETNVTHQSLLDRSAYMSEKFNALPGMSCQKAEGAMYLFPSIEMPDKALKEAEKRGKPADVMYALDLLDATGICAVAGSGFGQKEGTYHLRVTALCPGVEEYVGKIEDFHKDFMKRYA</sequence>
<evidence type="ECO:0000256" key="9">
    <source>
        <dbReference type="ARBA" id="ARBA00080525"/>
    </source>
</evidence>
<feature type="compositionally biased region" description="Polar residues" evidence="10">
    <location>
        <begin position="59"/>
        <end position="72"/>
    </location>
</feature>
<dbReference type="InterPro" id="IPR004839">
    <property type="entry name" value="Aminotransferase_I/II_large"/>
</dbReference>
<dbReference type="PANTHER" id="PTHR11751:SF29">
    <property type="entry name" value="ALANINE TRANSAMINASE"/>
    <property type="match status" value="1"/>
</dbReference>
<dbReference type="Pfam" id="PF00155">
    <property type="entry name" value="Aminotran_1_2"/>
    <property type="match status" value="1"/>
</dbReference>
<dbReference type="FunFam" id="3.40.640.10:FF:000012">
    <property type="entry name" value="alanine aminotransferase 2"/>
    <property type="match status" value="1"/>
</dbReference>
<dbReference type="InterPro" id="IPR015421">
    <property type="entry name" value="PyrdxlP-dep_Trfase_major"/>
</dbReference>
<feature type="region of interest" description="Disordered" evidence="10">
    <location>
        <begin position="109"/>
        <end position="140"/>
    </location>
</feature>
<feature type="domain" description="Aminotransferase class I/classII large" evidence="11">
    <location>
        <begin position="194"/>
        <end position="562"/>
    </location>
</feature>
<comment type="cofactor">
    <cofactor evidence="1">
        <name>pyridoxal 5'-phosphate</name>
        <dbReference type="ChEBI" id="CHEBI:597326"/>
    </cofactor>
</comment>
<evidence type="ECO:0000256" key="10">
    <source>
        <dbReference type="SAM" id="MobiDB-lite"/>
    </source>
</evidence>